<name>A0A1W9ZP73_MYCAN</name>
<gene>
    <name evidence="3" type="ORF">BST12_16770</name>
</gene>
<dbReference type="GO" id="GO:0016020">
    <property type="term" value="C:membrane"/>
    <property type="evidence" value="ECO:0007669"/>
    <property type="project" value="TreeGrafter"/>
</dbReference>
<evidence type="ECO:0000313" key="4">
    <source>
        <dbReference type="Proteomes" id="UP000192284"/>
    </source>
</evidence>
<dbReference type="Gene3D" id="3.40.50.1820">
    <property type="entry name" value="alpha/beta hydrolase"/>
    <property type="match status" value="1"/>
</dbReference>
<dbReference type="SUPFAM" id="SSF53474">
    <property type="entry name" value="alpha/beta-Hydrolases"/>
    <property type="match status" value="1"/>
</dbReference>
<keyword evidence="1" id="KW-0732">Signal</keyword>
<protein>
    <recommendedName>
        <fullName evidence="2">AB hydrolase-1 domain-containing protein</fullName>
    </recommendedName>
</protein>
<dbReference type="AlphaFoldDB" id="A0A1W9ZP73"/>
<feature type="chain" id="PRO_5038588445" description="AB hydrolase-1 domain-containing protein" evidence="1">
    <location>
        <begin position="19"/>
        <end position="310"/>
    </location>
</feature>
<keyword evidence="4" id="KW-1185">Reference proteome</keyword>
<dbReference type="GO" id="GO:0003824">
    <property type="term" value="F:catalytic activity"/>
    <property type="evidence" value="ECO:0007669"/>
    <property type="project" value="UniProtKB-ARBA"/>
</dbReference>
<dbReference type="PANTHER" id="PTHR43798:SF33">
    <property type="entry name" value="HYDROLASE, PUTATIVE (AFU_ORTHOLOGUE AFUA_2G14860)-RELATED"/>
    <property type="match status" value="1"/>
</dbReference>
<dbReference type="InterPro" id="IPR029058">
    <property type="entry name" value="AB_hydrolase_fold"/>
</dbReference>
<comment type="caution">
    <text evidence="3">The sequence shown here is derived from an EMBL/GenBank/DDBJ whole genome shotgun (WGS) entry which is preliminary data.</text>
</comment>
<organism evidence="3 4">
    <name type="scientific">Mycobacterium angelicum</name>
    <dbReference type="NCBI Taxonomy" id="470074"/>
    <lineage>
        <taxon>Bacteria</taxon>
        <taxon>Bacillati</taxon>
        <taxon>Actinomycetota</taxon>
        <taxon>Actinomycetes</taxon>
        <taxon>Mycobacteriales</taxon>
        <taxon>Mycobacteriaceae</taxon>
        <taxon>Mycobacterium</taxon>
    </lineage>
</organism>
<dbReference type="EMBL" id="MVHE01000027">
    <property type="protein sequence ID" value="ORA19601.1"/>
    <property type="molecule type" value="Genomic_DNA"/>
</dbReference>
<evidence type="ECO:0000313" key="3">
    <source>
        <dbReference type="EMBL" id="ORA19601.1"/>
    </source>
</evidence>
<evidence type="ECO:0000256" key="1">
    <source>
        <dbReference type="SAM" id="SignalP"/>
    </source>
</evidence>
<dbReference type="InterPro" id="IPR000073">
    <property type="entry name" value="AB_hydrolase_1"/>
</dbReference>
<sequence>MNRFALTLALLVALTGCAADPVNSRPARAAGISGDFSGPIDIGNGRHLYLECRGKGSPTIILESGYHNASDLWSVSDAAAPAVGPAVLPALAREHRVCAYDRPGTLRSSPPPAITDRSSPAPMPRTAQDVVSDLHAVLGNARLRGPYILVGHSLGGLFVRLYAQTYPTQVRALVFVDAFAVEIPSLMASDWPAYRQALDGPLPQFATARSFELIDIDKSVEQVGAAAPFPPIPIAVLTRTEPFIIPPDVPAERGPQLEQAWRDGAADLVALRPQTPHLVAAGSDHFIQIHQPDLVVAGVELVMQRSAGSH</sequence>
<dbReference type="OrthoDB" id="7185741at2"/>
<feature type="signal peptide" evidence="1">
    <location>
        <begin position="1"/>
        <end position="18"/>
    </location>
</feature>
<feature type="domain" description="AB hydrolase-1" evidence="2">
    <location>
        <begin position="60"/>
        <end position="205"/>
    </location>
</feature>
<evidence type="ECO:0000259" key="2">
    <source>
        <dbReference type="Pfam" id="PF00561"/>
    </source>
</evidence>
<dbReference type="PANTHER" id="PTHR43798">
    <property type="entry name" value="MONOACYLGLYCEROL LIPASE"/>
    <property type="match status" value="1"/>
</dbReference>
<proteinExistence type="predicted"/>
<accession>A0A1W9ZP73</accession>
<dbReference type="PROSITE" id="PS51257">
    <property type="entry name" value="PROKAR_LIPOPROTEIN"/>
    <property type="match status" value="1"/>
</dbReference>
<dbReference type="InterPro" id="IPR050266">
    <property type="entry name" value="AB_hydrolase_sf"/>
</dbReference>
<dbReference type="Pfam" id="PF00561">
    <property type="entry name" value="Abhydrolase_1"/>
    <property type="match status" value="1"/>
</dbReference>
<reference evidence="3 4" key="1">
    <citation type="submission" date="2017-02" db="EMBL/GenBank/DDBJ databases">
        <title>The new phylogeny of genus Mycobacterium.</title>
        <authorList>
            <person name="Tortoli E."/>
            <person name="Trovato A."/>
            <person name="Cirillo D.M."/>
        </authorList>
    </citation>
    <scope>NUCLEOTIDE SEQUENCE [LARGE SCALE GENOMIC DNA]</scope>
    <source>
        <strain evidence="3 4">DSM 45057</strain>
    </source>
</reference>
<dbReference type="Proteomes" id="UP000192284">
    <property type="component" value="Unassembled WGS sequence"/>
</dbReference>